<protein>
    <submittedName>
        <fullName evidence="2">Uncharacterized protein</fullName>
    </submittedName>
</protein>
<feature type="region of interest" description="Disordered" evidence="1">
    <location>
        <begin position="53"/>
        <end position="91"/>
    </location>
</feature>
<sequence length="91" mass="9683">MTTLPIRTNKLKGLLRPNDDEAAVRLKMVDVLPNQPPVIDTLLLHPLNQLDPAIPEAADPVKPSTSQPSSAAISGRLENHPGSGARPLPVV</sequence>
<evidence type="ECO:0000313" key="3">
    <source>
        <dbReference type="Proteomes" id="UP001302329"/>
    </source>
</evidence>
<gene>
    <name evidence="2" type="ORF">VB739_16175</name>
</gene>
<accession>A0ABU5SZZ3</accession>
<feature type="compositionally biased region" description="Polar residues" evidence="1">
    <location>
        <begin position="63"/>
        <end position="72"/>
    </location>
</feature>
<evidence type="ECO:0000313" key="2">
    <source>
        <dbReference type="EMBL" id="MEA5444094.1"/>
    </source>
</evidence>
<name>A0ABU5SZZ3_9CYAN</name>
<organism evidence="2 3">
    <name type="scientific">Cyanobium gracile UHCC 0281</name>
    <dbReference type="NCBI Taxonomy" id="3110309"/>
    <lineage>
        <taxon>Bacteria</taxon>
        <taxon>Bacillati</taxon>
        <taxon>Cyanobacteriota</taxon>
        <taxon>Cyanophyceae</taxon>
        <taxon>Synechococcales</taxon>
        <taxon>Prochlorococcaceae</taxon>
        <taxon>Cyanobium</taxon>
    </lineage>
</organism>
<reference evidence="2 3" key="1">
    <citation type="submission" date="2023-12" db="EMBL/GenBank/DDBJ databases">
        <title>Baltic Sea Cyanobacteria.</title>
        <authorList>
            <person name="Delbaje E."/>
            <person name="Fewer D.P."/>
            <person name="Shishido T.K."/>
        </authorList>
    </citation>
    <scope>NUCLEOTIDE SEQUENCE [LARGE SCALE GENOMIC DNA]</scope>
    <source>
        <strain evidence="2 3">UHCC 0281</strain>
    </source>
</reference>
<evidence type="ECO:0000256" key="1">
    <source>
        <dbReference type="SAM" id="MobiDB-lite"/>
    </source>
</evidence>
<proteinExistence type="predicted"/>
<dbReference type="Proteomes" id="UP001302329">
    <property type="component" value="Unassembled WGS sequence"/>
</dbReference>
<comment type="caution">
    <text evidence="2">The sequence shown here is derived from an EMBL/GenBank/DDBJ whole genome shotgun (WGS) entry which is preliminary data.</text>
</comment>
<dbReference type="EMBL" id="JAYGHY010000099">
    <property type="protein sequence ID" value="MEA5444094.1"/>
    <property type="molecule type" value="Genomic_DNA"/>
</dbReference>
<keyword evidence="3" id="KW-1185">Reference proteome</keyword>
<dbReference type="RefSeq" id="WP_323358029.1">
    <property type="nucleotide sequence ID" value="NZ_JAYGHY010000099.1"/>
</dbReference>